<dbReference type="Proteomes" id="UP000509702">
    <property type="component" value="Plasmid unnamed7"/>
</dbReference>
<keyword evidence="1" id="KW-1133">Transmembrane helix</keyword>
<name>A0A6N1ATR8_9PROT</name>
<evidence type="ECO:0000313" key="2">
    <source>
        <dbReference type="EMBL" id="QKS54648.1"/>
    </source>
</evidence>
<dbReference type="EMBL" id="CP054622">
    <property type="protein sequence ID" value="QKS54648.1"/>
    <property type="molecule type" value="Genomic_DNA"/>
</dbReference>
<dbReference type="RefSeq" id="WP_109154783.1">
    <property type="nucleotide sequence ID" value="NZ_BSOV01000001.1"/>
</dbReference>
<keyword evidence="2" id="KW-0614">Plasmid</keyword>
<keyword evidence="1" id="KW-0812">Transmembrane</keyword>
<keyword evidence="3" id="KW-1185">Reference proteome</keyword>
<evidence type="ECO:0000256" key="1">
    <source>
        <dbReference type="SAM" id="Phobius"/>
    </source>
</evidence>
<proteinExistence type="predicted"/>
<protein>
    <submittedName>
        <fullName evidence="2">Uncharacterized protein</fullName>
    </submittedName>
</protein>
<dbReference type="AlphaFoldDB" id="A0A6N1ATR8"/>
<sequence>MLAKTITLLGFAFTLVGSFVVAAMVVAGLFFWADLIWTGTESTELPVAFGAVAPPAIVAVIAAVGVLVYLGLSGSTPTSMRKQ</sequence>
<feature type="transmembrane region" description="Helical" evidence="1">
    <location>
        <begin position="7"/>
        <end position="32"/>
    </location>
</feature>
<feature type="transmembrane region" description="Helical" evidence="1">
    <location>
        <begin position="52"/>
        <end position="72"/>
    </location>
</feature>
<accession>A0A6N1ATR8</accession>
<dbReference type="KEGG" id="aoz:HUE56_29550"/>
<keyword evidence="1" id="KW-0472">Membrane</keyword>
<organism evidence="2 3">
    <name type="scientific">Azospirillum oryzae</name>
    <dbReference type="NCBI Taxonomy" id="286727"/>
    <lineage>
        <taxon>Bacteria</taxon>
        <taxon>Pseudomonadati</taxon>
        <taxon>Pseudomonadota</taxon>
        <taxon>Alphaproteobacteria</taxon>
        <taxon>Rhodospirillales</taxon>
        <taxon>Azospirillaceae</taxon>
        <taxon>Azospirillum</taxon>
    </lineage>
</organism>
<evidence type="ECO:0000313" key="3">
    <source>
        <dbReference type="Proteomes" id="UP000509702"/>
    </source>
</evidence>
<reference evidence="2 3" key="1">
    <citation type="submission" date="2020-06" db="EMBL/GenBank/DDBJ databases">
        <title>Complete genome of Azosprillum oryzae KACC14407.</title>
        <authorList>
            <person name="Kim M."/>
            <person name="Park Y.-J."/>
            <person name="Shin J.-H."/>
        </authorList>
    </citation>
    <scope>NUCLEOTIDE SEQUENCE [LARGE SCALE GENOMIC DNA]</scope>
    <source>
        <strain evidence="2 3">KACC 14407</strain>
        <plasmid evidence="2 3">unnamed7</plasmid>
    </source>
</reference>
<geneLocation type="plasmid" evidence="2 3">
    <name>unnamed7</name>
</geneLocation>
<gene>
    <name evidence="2" type="ORF">HUE56_29550</name>
</gene>